<sequence>MRELLLASRPISWVNTAFPFGAAYLLAGAPVDLVFVLGCLFFLVPYNLAMYGINDVFDYESDLRNPRKGGVEGGLVSREVAAVVHPRILWASAAICLPFVLFLLVVGSWVSNAILVLALFAVVAYSVRGLRFKEIPVLDSLTSSTHFSAPAWLGVALAAADGRSEDLADVATSGAVTVLGHGAAEALPTPAGWLVLLAFFLWGCAAHAFGAVQDVLPDRAGGLRSIATAFGARATVRLSTMTFVVAGVVLVAGGLFGPGGVFGGGFAGWPVAVAGLLAVPYVWNTGRFWNVTDDTSAGTNRGWKLFIRLNYVVGFLATLLMIVVVVAVG</sequence>
<evidence type="ECO:0000313" key="6">
    <source>
        <dbReference type="EMBL" id="GAA2011812.1"/>
    </source>
</evidence>
<dbReference type="EMBL" id="BAAANO010000023">
    <property type="protein sequence ID" value="GAA2011812.1"/>
    <property type="molecule type" value="Genomic_DNA"/>
</dbReference>
<evidence type="ECO:0000313" key="7">
    <source>
        <dbReference type="Proteomes" id="UP001500755"/>
    </source>
</evidence>
<keyword evidence="4 5" id="KW-0472">Membrane</keyword>
<accession>A0ABN2TJK3</accession>
<keyword evidence="7" id="KW-1185">Reference proteome</keyword>
<gene>
    <name evidence="6" type="ORF">GCM10009755_24050</name>
</gene>
<dbReference type="InterPro" id="IPR000537">
    <property type="entry name" value="UbiA_prenyltransferase"/>
</dbReference>
<keyword evidence="2 5" id="KW-0812">Transmembrane</keyword>
<reference evidence="6 7" key="1">
    <citation type="journal article" date="2019" name="Int. J. Syst. Evol. Microbiol.">
        <title>The Global Catalogue of Microorganisms (GCM) 10K type strain sequencing project: providing services to taxonomists for standard genome sequencing and annotation.</title>
        <authorList>
            <consortium name="The Broad Institute Genomics Platform"/>
            <consortium name="The Broad Institute Genome Sequencing Center for Infectious Disease"/>
            <person name="Wu L."/>
            <person name="Ma J."/>
        </authorList>
    </citation>
    <scope>NUCLEOTIDE SEQUENCE [LARGE SCALE GENOMIC DNA]</scope>
    <source>
        <strain evidence="6 7">JCM 14546</strain>
    </source>
</reference>
<dbReference type="InterPro" id="IPR050475">
    <property type="entry name" value="Prenyltransferase_related"/>
</dbReference>
<evidence type="ECO:0000256" key="3">
    <source>
        <dbReference type="ARBA" id="ARBA00022989"/>
    </source>
</evidence>
<dbReference type="Pfam" id="PF01040">
    <property type="entry name" value="UbiA"/>
    <property type="match status" value="1"/>
</dbReference>
<dbReference type="CDD" id="cd13966">
    <property type="entry name" value="PT_UbiA_4"/>
    <property type="match status" value="1"/>
</dbReference>
<proteinExistence type="predicted"/>
<keyword evidence="3 5" id="KW-1133">Transmembrane helix</keyword>
<dbReference type="Proteomes" id="UP001500755">
    <property type="component" value="Unassembled WGS sequence"/>
</dbReference>
<dbReference type="Gene3D" id="1.10.357.140">
    <property type="entry name" value="UbiA prenyltransferase"/>
    <property type="match status" value="1"/>
</dbReference>
<comment type="subcellular location">
    <subcellularLocation>
        <location evidence="1">Membrane</location>
        <topology evidence="1">Multi-pass membrane protein</topology>
    </subcellularLocation>
</comment>
<feature type="transmembrane region" description="Helical" evidence="5">
    <location>
        <begin position="21"/>
        <end position="44"/>
    </location>
</feature>
<evidence type="ECO:0000256" key="1">
    <source>
        <dbReference type="ARBA" id="ARBA00004141"/>
    </source>
</evidence>
<dbReference type="NCBIfam" id="NF009608">
    <property type="entry name" value="PRK13105.1"/>
    <property type="match status" value="1"/>
</dbReference>
<feature type="transmembrane region" description="Helical" evidence="5">
    <location>
        <begin position="234"/>
        <end position="256"/>
    </location>
</feature>
<feature type="transmembrane region" description="Helical" evidence="5">
    <location>
        <begin position="305"/>
        <end position="328"/>
    </location>
</feature>
<evidence type="ECO:0000256" key="5">
    <source>
        <dbReference type="SAM" id="Phobius"/>
    </source>
</evidence>
<comment type="caution">
    <text evidence="6">The sequence shown here is derived from an EMBL/GenBank/DDBJ whole genome shotgun (WGS) entry which is preliminary data.</text>
</comment>
<dbReference type="PANTHER" id="PTHR42723">
    <property type="entry name" value="CHLOROPHYLL SYNTHASE"/>
    <property type="match status" value="1"/>
</dbReference>
<dbReference type="PANTHER" id="PTHR42723:SF1">
    <property type="entry name" value="CHLOROPHYLL SYNTHASE, CHLOROPLASTIC"/>
    <property type="match status" value="1"/>
</dbReference>
<feature type="transmembrane region" description="Helical" evidence="5">
    <location>
        <begin position="191"/>
        <end position="213"/>
    </location>
</feature>
<evidence type="ECO:0000256" key="4">
    <source>
        <dbReference type="ARBA" id="ARBA00023136"/>
    </source>
</evidence>
<evidence type="ECO:0000256" key="2">
    <source>
        <dbReference type="ARBA" id="ARBA00022692"/>
    </source>
</evidence>
<dbReference type="Gene3D" id="1.20.120.1780">
    <property type="entry name" value="UbiA prenyltransferase"/>
    <property type="match status" value="1"/>
</dbReference>
<dbReference type="InterPro" id="IPR044878">
    <property type="entry name" value="UbiA_sf"/>
</dbReference>
<name>A0ABN2TJK3_9MICO</name>
<organism evidence="6 7">
    <name type="scientific">Brevibacterium samyangense</name>
    <dbReference type="NCBI Taxonomy" id="366888"/>
    <lineage>
        <taxon>Bacteria</taxon>
        <taxon>Bacillati</taxon>
        <taxon>Actinomycetota</taxon>
        <taxon>Actinomycetes</taxon>
        <taxon>Micrococcales</taxon>
        <taxon>Brevibacteriaceae</taxon>
        <taxon>Brevibacterium</taxon>
    </lineage>
</organism>
<feature type="transmembrane region" description="Helical" evidence="5">
    <location>
        <begin position="262"/>
        <end position="284"/>
    </location>
</feature>
<protein>
    <submittedName>
        <fullName evidence="6">Prenyltransferase</fullName>
    </submittedName>
</protein>
<feature type="transmembrane region" description="Helical" evidence="5">
    <location>
        <begin position="88"/>
        <end position="106"/>
    </location>
</feature>